<name>A0AAU7FFA1_9NEIS</name>
<evidence type="ECO:0000256" key="2">
    <source>
        <dbReference type="ARBA" id="ARBA00021549"/>
    </source>
</evidence>
<keyword evidence="8 11" id="KW-0472">Membrane</keyword>
<evidence type="ECO:0000256" key="1">
    <source>
        <dbReference type="ARBA" id="ARBA00004377"/>
    </source>
</evidence>
<organism evidence="13">
    <name type="scientific">Chitinibacter mangrovi</name>
    <dbReference type="NCBI Taxonomy" id="3153927"/>
    <lineage>
        <taxon>Bacteria</taxon>
        <taxon>Pseudomonadati</taxon>
        <taxon>Pseudomonadota</taxon>
        <taxon>Betaproteobacteria</taxon>
        <taxon>Neisseriales</taxon>
        <taxon>Chitinibacteraceae</taxon>
        <taxon>Chitinibacter</taxon>
    </lineage>
</organism>
<comment type="similarity">
    <text evidence="9">Belongs to the GSP H family.</text>
</comment>
<dbReference type="Gene3D" id="3.30.700.10">
    <property type="entry name" value="Glycoprotein, Type 4 Pilin"/>
    <property type="match status" value="1"/>
</dbReference>
<keyword evidence="4" id="KW-0488">Methylation</keyword>
<evidence type="ECO:0000256" key="4">
    <source>
        <dbReference type="ARBA" id="ARBA00022481"/>
    </source>
</evidence>
<evidence type="ECO:0000256" key="6">
    <source>
        <dbReference type="ARBA" id="ARBA00022692"/>
    </source>
</evidence>
<dbReference type="SUPFAM" id="SSF54523">
    <property type="entry name" value="Pili subunits"/>
    <property type="match status" value="1"/>
</dbReference>
<dbReference type="GO" id="GO:0015628">
    <property type="term" value="P:protein secretion by the type II secretion system"/>
    <property type="evidence" value="ECO:0007669"/>
    <property type="project" value="InterPro"/>
</dbReference>
<evidence type="ECO:0000256" key="8">
    <source>
        <dbReference type="ARBA" id="ARBA00023136"/>
    </source>
</evidence>
<feature type="transmembrane region" description="Helical" evidence="11">
    <location>
        <begin position="6"/>
        <end position="30"/>
    </location>
</feature>
<evidence type="ECO:0000256" key="3">
    <source>
        <dbReference type="ARBA" id="ARBA00022475"/>
    </source>
</evidence>
<dbReference type="NCBIfam" id="TIGR02532">
    <property type="entry name" value="IV_pilin_GFxxxE"/>
    <property type="match status" value="1"/>
</dbReference>
<dbReference type="Pfam" id="PF07963">
    <property type="entry name" value="N_methyl"/>
    <property type="match status" value="1"/>
</dbReference>
<dbReference type="GO" id="GO:0005886">
    <property type="term" value="C:plasma membrane"/>
    <property type="evidence" value="ECO:0007669"/>
    <property type="project" value="UniProtKB-SubCell"/>
</dbReference>
<evidence type="ECO:0000313" key="13">
    <source>
        <dbReference type="EMBL" id="XBM02293.1"/>
    </source>
</evidence>
<feature type="domain" description="General secretion pathway GspH" evidence="12">
    <location>
        <begin position="41"/>
        <end position="154"/>
    </location>
</feature>
<keyword evidence="3" id="KW-1003">Cell membrane</keyword>
<evidence type="ECO:0000259" key="12">
    <source>
        <dbReference type="Pfam" id="PF12019"/>
    </source>
</evidence>
<evidence type="ECO:0000256" key="10">
    <source>
        <dbReference type="ARBA" id="ARBA00030775"/>
    </source>
</evidence>
<proteinExistence type="inferred from homology"/>
<dbReference type="InterPro" id="IPR045584">
    <property type="entry name" value="Pilin-like"/>
</dbReference>
<dbReference type="EMBL" id="CP157355">
    <property type="protein sequence ID" value="XBM02293.1"/>
    <property type="molecule type" value="Genomic_DNA"/>
</dbReference>
<keyword evidence="7 11" id="KW-1133">Transmembrane helix</keyword>
<dbReference type="GO" id="GO:0015627">
    <property type="term" value="C:type II protein secretion system complex"/>
    <property type="evidence" value="ECO:0007669"/>
    <property type="project" value="InterPro"/>
</dbReference>
<dbReference type="RefSeq" id="WP_348946567.1">
    <property type="nucleotide sequence ID" value="NZ_CP157355.1"/>
</dbReference>
<dbReference type="InterPro" id="IPR022346">
    <property type="entry name" value="T2SS_GspH"/>
</dbReference>
<evidence type="ECO:0000256" key="7">
    <source>
        <dbReference type="ARBA" id="ARBA00022989"/>
    </source>
</evidence>
<evidence type="ECO:0000256" key="5">
    <source>
        <dbReference type="ARBA" id="ARBA00022519"/>
    </source>
</evidence>
<dbReference type="AlphaFoldDB" id="A0AAU7FFA1"/>
<accession>A0AAU7FFA1</accession>
<dbReference type="InterPro" id="IPR012902">
    <property type="entry name" value="N_methyl_site"/>
</dbReference>
<reference evidence="13" key="1">
    <citation type="submission" date="2024-05" db="EMBL/GenBank/DDBJ databases">
        <authorList>
            <person name="Yang L."/>
            <person name="Pan L."/>
        </authorList>
    </citation>
    <scope>NUCLEOTIDE SEQUENCE</scope>
    <source>
        <strain evidence="13">FCG-7</strain>
    </source>
</reference>
<protein>
    <recommendedName>
        <fullName evidence="2">Type II secretion system protein H</fullName>
    </recommendedName>
    <alternativeName>
        <fullName evidence="10">General secretion pathway protein H</fullName>
    </alternativeName>
</protein>
<comment type="subcellular location">
    <subcellularLocation>
        <location evidence="1">Cell inner membrane</location>
        <topology evidence="1">Single-pass membrane protein</topology>
    </subcellularLocation>
</comment>
<keyword evidence="6 11" id="KW-0812">Transmembrane</keyword>
<evidence type="ECO:0000256" key="11">
    <source>
        <dbReference type="SAM" id="Phobius"/>
    </source>
</evidence>
<dbReference type="Pfam" id="PF12019">
    <property type="entry name" value="GspH"/>
    <property type="match status" value="1"/>
</dbReference>
<gene>
    <name evidence="13" type="ORF">ABHF33_08510</name>
</gene>
<sequence length="173" mass="18454">MRQRGFTFVEMMVAVTILGTVLAVAIPSYIQLIDREKLKSAAELMYSSLQKARSFAKARSENVFITVSTTGSAWCYGMHAGTAACNCNTANACNVEQILSTDPEFNFSTITISSNSLSGQNFDQVRGVVNGAGGSVTFKSPKGKEIRVLLSATGEIRHCSPSGSSNFGAYPTC</sequence>
<evidence type="ECO:0000256" key="9">
    <source>
        <dbReference type="ARBA" id="ARBA00025772"/>
    </source>
</evidence>
<keyword evidence="5" id="KW-0997">Cell inner membrane</keyword>
<dbReference type="KEGG" id="cmav:ABHF33_08510"/>